<organism evidence="1 2">
    <name type="scientific">Hamiltosporidium magnivora</name>
    <dbReference type="NCBI Taxonomy" id="148818"/>
    <lineage>
        <taxon>Eukaryota</taxon>
        <taxon>Fungi</taxon>
        <taxon>Fungi incertae sedis</taxon>
        <taxon>Microsporidia</taxon>
        <taxon>Dubosqiidae</taxon>
        <taxon>Hamiltosporidium</taxon>
    </lineage>
</organism>
<dbReference type="VEuPathDB" id="MicrosporidiaDB:CWI39_0170p0030"/>
<dbReference type="AlphaFoldDB" id="A0A4Q9LIR9"/>
<comment type="caution">
    <text evidence="1">The sequence shown here is derived from an EMBL/GenBank/DDBJ whole genome shotgun (WGS) entry which is preliminary data.</text>
</comment>
<accession>A0A4Q9LIR9</accession>
<name>A0A4Q9LIR9_9MICR</name>
<evidence type="ECO:0000313" key="2">
    <source>
        <dbReference type="Proteomes" id="UP000291404"/>
    </source>
</evidence>
<reference evidence="1 2" key="1">
    <citation type="submission" date="2017-12" db="EMBL/GenBank/DDBJ databases">
        <authorList>
            <person name="Pombert J.-F."/>
            <person name="Haag K.L."/>
            <person name="Ebert D."/>
        </authorList>
    </citation>
    <scope>NUCLEOTIDE SEQUENCE [LARGE SCALE GENOMIC DNA]</scope>
    <source>
        <strain evidence="1">BE-OM-2</strain>
    </source>
</reference>
<proteinExistence type="predicted"/>
<dbReference type="VEuPathDB" id="MicrosporidiaDB:CWI36_0193p0020"/>
<sequence>MDFKKEIDLCLENIKDRKWIKENKKRMRIFFLNNKEALDELNLMINTPRNYCVLRAFEKLEIPVQENVLIDSLNTRNNLNQYMYGLIFYLHQKKLISAECMDIIKEKFKEVKNYDEIMSETEKRCILERIESDRIKYKRDREMKLKVYDREIELNKLYRKTEILKEEEILNAKCISKNLKILYILDFDYILFMKVNNLERKSDYNLIKDSINSMQNILKTIYDETYDNLYEKRLDLQRKEFLKLVKEKFAEKYIEMTNKNYFDRFLDRDLYIEACKLTDVQISRVVSILRKLFEKSLNFVLVTSATMSQVLAEMTFFRIDCEFSKNVTVFREFDKCINSFYKDFDKIIYLGYRDHDIGNFFFKENLYFFEKRISYDNK</sequence>
<dbReference type="Proteomes" id="UP000291404">
    <property type="component" value="Unassembled WGS sequence"/>
</dbReference>
<protein>
    <submittedName>
        <fullName evidence="1">Uncharacterized protein</fullName>
    </submittedName>
</protein>
<dbReference type="EMBL" id="PITI01000193">
    <property type="protein sequence ID" value="TBU08024.1"/>
    <property type="molecule type" value="Genomic_DNA"/>
</dbReference>
<gene>
    <name evidence="1" type="ORF">CWI36_0193p0020</name>
</gene>
<keyword evidence="2" id="KW-1185">Reference proteome</keyword>
<evidence type="ECO:0000313" key="1">
    <source>
        <dbReference type="EMBL" id="TBU08024.1"/>
    </source>
</evidence>